<evidence type="ECO:0008006" key="3">
    <source>
        <dbReference type="Google" id="ProtNLM"/>
    </source>
</evidence>
<organism evidence="1 2">
    <name type="scientific">Frankia canadensis</name>
    <dbReference type="NCBI Taxonomy" id="1836972"/>
    <lineage>
        <taxon>Bacteria</taxon>
        <taxon>Bacillati</taxon>
        <taxon>Actinomycetota</taxon>
        <taxon>Actinomycetes</taxon>
        <taxon>Frankiales</taxon>
        <taxon>Frankiaceae</taxon>
        <taxon>Frankia</taxon>
    </lineage>
</organism>
<evidence type="ECO:0000313" key="1">
    <source>
        <dbReference type="EMBL" id="SNQ51881.1"/>
    </source>
</evidence>
<proteinExistence type="predicted"/>
<reference evidence="1 2" key="1">
    <citation type="submission" date="2017-06" db="EMBL/GenBank/DDBJ databases">
        <authorList>
            <person name="Kim H.J."/>
            <person name="Triplett B.A."/>
        </authorList>
    </citation>
    <scope>NUCLEOTIDE SEQUENCE [LARGE SCALE GENOMIC DNA]</scope>
    <source>
        <strain evidence="1">FRACA_ARgP5</strain>
    </source>
</reference>
<keyword evidence="2" id="KW-1185">Reference proteome</keyword>
<dbReference type="RefSeq" id="WP_101836087.1">
    <property type="nucleotide sequence ID" value="NZ_FZMO01000552.1"/>
</dbReference>
<name>A0A2I2L1T7_9ACTN</name>
<sequence>MLAVDGGTPITFDEVRQVADALVVASAPPPATPDLDAAIQAAASRALRAGVPAAEAVSAVDATDTSALVAARTSFATAHPGFARTATVGLLATAPRAADRVDIQVSLTFNDPRLGISPAGPSGTTRIFGGEAVRTPSGWKITQATYCGAVMMICGF</sequence>
<accession>A0A2I2L1T7</accession>
<evidence type="ECO:0000313" key="2">
    <source>
        <dbReference type="Proteomes" id="UP000234331"/>
    </source>
</evidence>
<dbReference type="OrthoDB" id="3213582at2"/>
<dbReference type="AlphaFoldDB" id="A0A2I2L1T7"/>
<dbReference type="Proteomes" id="UP000234331">
    <property type="component" value="Unassembled WGS sequence"/>
</dbReference>
<protein>
    <recommendedName>
        <fullName evidence="3">SnoaL-like domain-containing protein</fullName>
    </recommendedName>
</protein>
<dbReference type="EMBL" id="FZMO01000552">
    <property type="protein sequence ID" value="SNQ51881.1"/>
    <property type="molecule type" value="Genomic_DNA"/>
</dbReference>
<gene>
    <name evidence="1" type="ORF">FRACA_840019</name>
</gene>